<protein>
    <submittedName>
        <fullName evidence="1">Uncharacterized protein</fullName>
    </submittedName>
</protein>
<evidence type="ECO:0000313" key="2">
    <source>
        <dbReference type="Proteomes" id="UP000835052"/>
    </source>
</evidence>
<name>A0A8S1GQR0_9PELO</name>
<comment type="caution">
    <text evidence="1">The sequence shown here is derived from an EMBL/GenBank/DDBJ whole genome shotgun (WGS) entry which is preliminary data.</text>
</comment>
<organism evidence="1 2">
    <name type="scientific">Caenorhabditis auriculariae</name>
    <dbReference type="NCBI Taxonomy" id="2777116"/>
    <lineage>
        <taxon>Eukaryota</taxon>
        <taxon>Metazoa</taxon>
        <taxon>Ecdysozoa</taxon>
        <taxon>Nematoda</taxon>
        <taxon>Chromadorea</taxon>
        <taxon>Rhabditida</taxon>
        <taxon>Rhabditina</taxon>
        <taxon>Rhabditomorpha</taxon>
        <taxon>Rhabditoidea</taxon>
        <taxon>Rhabditidae</taxon>
        <taxon>Peloderinae</taxon>
        <taxon>Caenorhabditis</taxon>
    </lineage>
</organism>
<keyword evidence="2" id="KW-1185">Reference proteome</keyword>
<reference evidence="1" key="1">
    <citation type="submission" date="2020-10" db="EMBL/GenBank/DDBJ databases">
        <authorList>
            <person name="Kikuchi T."/>
        </authorList>
    </citation>
    <scope>NUCLEOTIDE SEQUENCE</scope>
    <source>
        <strain evidence="1">NKZ352</strain>
    </source>
</reference>
<dbReference type="AlphaFoldDB" id="A0A8S1GQR0"/>
<proteinExistence type="predicted"/>
<evidence type="ECO:0000313" key="1">
    <source>
        <dbReference type="EMBL" id="CAD6185589.1"/>
    </source>
</evidence>
<sequence>MSLHNLCQGVNVVEATEISLELSLERRLEAVELREQLIGQIAVLRYEDDNWKILGREDGSGRFLSTSKLLTGCCQKTKTTYNEQPTLAGENSVEENALDWYAHMQIQNYNQITVHNWQLNGMVTGNGDDVGEDILRWYAYLAECQHYNQMAAYYNQSVTVANNGNVVDKGEALSNYNKANDLVAGTIDLSEIPLPPEPYPSRMGTEPVTSCSPVRRLSTAPCCRCFDGRRLAIPHRARILLCSAGL</sequence>
<dbReference type="EMBL" id="CAJGYM010000002">
    <property type="protein sequence ID" value="CAD6185589.1"/>
    <property type="molecule type" value="Genomic_DNA"/>
</dbReference>
<accession>A0A8S1GQR0</accession>
<dbReference type="Proteomes" id="UP000835052">
    <property type="component" value="Unassembled WGS sequence"/>
</dbReference>
<gene>
    <name evidence="1" type="ORF">CAUJ_LOCUS1508</name>
</gene>